<dbReference type="EMBL" id="JXQQ01000044">
    <property type="protein sequence ID" value="KIQ29603.1"/>
    <property type="molecule type" value="Genomic_DNA"/>
</dbReference>
<keyword evidence="1" id="KW-0285">Flavoprotein</keyword>
<comment type="caution">
    <text evidence="3">The sequence shown here is derived from an EMBL/GenBank/DDBJ whole genome shotgun (WGS) entry which is preliminary data.</text>
</comment>
<evidence type="ECO:0000313" key="4">
    <source>
        <dbReference type="Proteomes" id="UP000032067"/>
    </source>
</evidence>
<dbReference type="GO" id="GO:0016899">
    <property type="term" value="F:oxidoreductase activity, acting on the CH-OH group of donors, oxygen as acceptor"/>
    <property type="evidence" value="ECO:0007669"/>
    <property type="project" value="InterPro"/>
</dbReference>
<dbReference type="InterPro" id="IPR006094">
    <property type="entry name" value="Oxid_FAD_bind_N"/>
</dbReference>
<dbReference type="SUPFAM" id="SSF56176">
    <property type="entry name" value="FAD-binding/transporter-associated domain-like"/>
    <property type="match status" value="1"/>
</dbReference>
<dbReference type="InterPro" id="IPR036318">
    <property type="entry name" value="FAD-bd_PCMH-like_sf"/>
</dbReference>
<name>A0A0D0LK64_VARPD</name>
<dbReference type="OrthoDB" id="143770at2"/>
<protein>
    <submittedName>
        <fullName evidence="3">FAD-linked oxidase</fullName>
    </submittedName>
</protein>
<dbReference type="PANTHER" id="PTHR43762">
    <property type="entry name" value="L-GULONOLACTONE OXIDASE"/>
    <property type="match status" value="1"/>
</dbReference>
<proteinExistence type="predicted"/>
<sequence>MNARTRLSWGRYPQHPQTVHPVQWPSEVEGAVAEALAAATGGTLAFGMGRSYGDSCMAASDHVVATAGFDRVLSADWDTGTIVAQPGLTLGALIDMALPRGWFLPVTPGTKFVTLGGAVANDVHGKNHHVTGTFGRHVKRLSLLRTDEGVVECSPDVNAELFEATVGGLGLTGIVLSVELQLRRVESAYVDQCAIKFGGLDEFFALSEELDARHEYAVAWVDCLATGRHAGRGHYIVGNHATDGRLQIAPPRPRSMPVDPPFSLVNGLTLKAFNTLYYHRQQTKRVTSVVGYDPFFYPLDGLLQWNRMYGRGGFQQYQCVIPHANARDAIRAMLAEIARSGSGSFLAVLKRCGDIRSPGLLSFPLEGVSLALDFAQRDTANATLFARLDALVDEAGGRLYPAKDAHMGAIHFQKAYPAWPRVEALRDRHLQSRFWQRVTQRGLTS</sequence>
<accession>A0A0D0LK64</accession>
<dbReference type="InterPro" id="IPR016169">
    <property type="entry name" value="FAD-bd_PCMH_sub2"/>
</dbReference>
<feature type="domain" description="FAD-binding PCMH-type" evidence="2">
    <location>
        <begin position="12"/>
        <end position="185"/>
    </location>
</feature>
<dbReference type="Pfam" id="PF01565">
    <property type="entry name" value="FAD_binding_4"/>
    <property type="match status" value="1"/>
</dbReference>
<evidence type="ECO:0000256" key="1">
    <source>
        <dbReference type="ARBA" id="ARBA00022827"/>
    </source>
</evidence>
<dbReference type="RefSeq" id="WP_042580304.1">
    <property type="nucleotide sequence ID" value="NZ_JXQQ01000044.1"/>
</dbReference>
<dbReference type="PANTHER" id="PTHR43762:SF1">
    <property type="entry name" value="D-ARABINONO-1,4-LACTONE OXIDASE"/>
    <property type="match status" value="1"/>
</dbReference>
<dbReference type="Proteomes" id="UP000032067">
    <property type="component" value="Unassembled WGS sequence"/>
</dbReference>
<dbReference type="GO" id="GO:0071949">
    <property type="term" value="F:FAD binding"/>
    <property type="evidence" value="ECO:0007669"/>
    <property type="project" value="InterPro"/>
</dbReference>
<organism evidence="3 4">
    <name type="scientific">Variovorax paradoxus</name>
    <dbReference type="NCBI Taxonomy" id="34073"/>
    <lineage>
        <taxon>Bacteria</taxon>
        <taxon>Pseudomonadati</taxon>
        <taxon>Pseudomonadota</taxon>
        <taxon>Betaproteobacteria</taxon>
        <taxon>Burkholderiales</taxon>
        <taxon>Comamonadaceae</taxon>
        <taxon>Variovorax</taxon>
    </lineage>
</organism>
<dbReference type="InterPro" id="IPR016166">
    <property type="entry name" value="FAD-bd_PCMH"/>
</dbReference>
<dbReference type="InterPro" id="IPR010031">
    <property type="entry name" value="FAD_lactone_oxidase-like"/>
</dbReference>
<gene>
    <name evidence="3" type="ORF">RT97_18710</name>
</gene>
<evidence type="ECO:0000259" key="2">
    <source>
        <dbReference type="PROSITE" id="PS51387"/>
    </source>
</evidence>
<evidence type="ECO:0000313" key="3">
    <source>
        <dbReference type="EMBL" id="KIQ29603.1"/>
    </source>
</evidence>
<dbReference type="AlphaFoldDB" id="A0A0D0LK64"/>
<keyword evidence="1" id="KW-0274">FAD</keyword>
<reference evidence="3 4" key="1">
    <citation type="submission" date="2014-12" db="EMBL/GenBank/DDBJ databases">
        <title>16Stimator: statistical estimation of ribosomal gene copy numbers from draft genome assemblies.</title>
        <authorList>
            <person name="Perisin M.A."/>
            <person name="Vetter M."/>
            <person name="Gilbert J.A."/>
            <person name="Bergelson J."/>
        </authorList>
    </citation>
    <scope>NUCLEOTIDE SEQUENCE [LARGE SCALE GENOMIC DNA]</scope>
    <source>
        <strain evidence="3 4">MEDvA23</strain>
    </source>
</reference>
<dbReference type="Gene3D" id="3.30.465.10">
    <property type="match status" value="1"/>
</dbReference>
<dbReference type="PROSITE" id="PS51387">
    <property type="entry name" value="FAD_PCMH"/>
    <property type="match status" value="1"/>
</dbReference>